<feature type="non-terminal residue" evidence="1">
    <location>
        <position position="1"/>
    </location>
</feature>
<evidence type="ECO:0000313" key="1">
    <source>
        <dbReference type="EMBL" id="SVE32967.1"/>
    </source>
</evidence>
<dbReference type="AlphaFoldDB" id="A0A383CKQ8"/>
<organism evidence="1">
    <name type="scientific">marine metagenome</name>
    <dbReference type="NCBI Taxonomy" id="408172"/>
    <lineage>
        <taxon>unclassified sequences</taxon>
        <taxon>metagenomes</taxon>
        <taxon>ecological metagenomes</taxon>
    </lineage>
</organism>
<accession>A0A383CKQ8</accession>
<reference evidence="1" key="1">
    <citation type="submission" date="2018-05" db="EMBL/GenBank/DDBJ databases">
        <authorList>
            <person name="Lanie J.A."/>
            <person name="Ng W.-L."/>
            <person name="Kazmierczak K.M."/>
            <person name="Andrzejewski T.M."/>
            <person name="Davidsen T.M."/>
            <person name="Wayne K.J."/>
            <person name="Tettelin H."/>
            <person name="Glass J.I."/>
            <person name="Rusch D."/>
            <person name="Podicherti R."/>
            <person name="Tsui H.-C.T."/>
            <person name="Winkler M.E."/>
        </authorList>
    </citation>
    <scope>NUCLEOTIDE SEQUENCE</scope>
</reference>
<sequence length="26" mass="2958">VSATLYVTHRATVDAFGDRRLYYLLG</sequence>
<gene>
    <name evidence="1" type="ORF">METZ01_LOCUS485821</name>
</gene>
<protein>
    <submittedName>
        <fullName evidence="1">Uncharacterized protein</fullName>
    </submittedName>
</protein>
<name>A0A383CKQ8_9ZZZZ</name>
<proteinExistence type="predicted"/>
<dbReference type="EMBL" id="UINC01209795">
    <property type="protein sequence ID" value="SVE32967.1"/>
    <property type="molecule type" value="Genomic_DNA"/>
</dbReference>